<dbReference type="InterPro" id="IPR040442">
    <property type="entry name" value="Pyrv_kinase-like_dom_sf"/>
</dbReference>
<dbReference type="EC" id="4.1.3.1" evidence="1 4"/>
<proteinExistence type="predicted"/>
<dbReference type="PANTHER" id="PTHR21631">
    <property type="entry name" value="ISOCITRATE LYASE/MALATE SYNTHASE"/>
    <property type="match status" value="1"/>
</dbReference>
<evidence type="ECO:0000256" key="1">
    <source>
        <dbReference type="ARBA" id="ARBA00012909"/>
    </source>
</evidence>
<dbReference type="SUPFAM" id="SSF51621">
    <property type="entry name" value="Phosphoenolpyruvate/pyruvate domain"/>
    <property type="match status" value="1"/>
</dbReference>
<dbReference type="GO" id="GO:0004451">
    <property type="term" value="F:isocitrate lyase activity"/>
    <property type="evidence" value="ECO:0007669"/>
    <property type="project" value="UniProtKB-EC"/>
</dbReference>
<dbReference type="Pfam" id="PF00463">
    <property type="entry name" value="ICL"/>
    <property type="match status" value="2"/>
</dbReference>
<dbReference type="NCBIfam" id="TIGR01346">
    <property type="entry name" value="isocit_lyase"/>
    <property type="match status" value="1"/>
</dbReference>
<name>A0ABY5L1J9_9CELL</name>
<comment type="catalytic activity">
    <reaction evidence="3">
        <text>D-threo-isocitrate = glyoxylate + succinate</text>
        <dbReference type="Rhea" id="RHEA:13245"/>
        <dbReference type="ChEBI" id="CHEBI:15562"/>
        <dbReference type="ChEBI" id="CHEBI:30031"/>
        <dbReference type="ChEBI" id="CHEBI:36655"/>
        <dbReference type="EC" id="4.1.3.1"/>
    </reaction>
</comment>
<dbReference type="PANTHER" id="PTHR21631:SF3">
    <property type="entry name" value="BIFUNCTIONAL GLYOXYLATE CYCLE PROTEIN"/>
    <property type="match status" value="1"/>
</dbReference>
<sequence>MSTETTTTRTAPGDQTQTAADLAREWETDPRWAGIRRDHTAEDVITLRGSVREEHTLARRGAERLWDLLHSREWVPALGALTGNQAVQQVKAGLEAIYLSGWQVAADANLSGQTYPDQSLYPANSVPAVVRRINNALLRADQVESSENGGQRTREWLAPIVADAEAGFGGPLNAYELMASMITSGAAGVHWEDQLAAEKKCGHLGGKVLVPTSQHVRTLSAARLAADVAGVPTIIIARTDALAADLLTSDVDPRDQEFLTGERTVEGYFRVRPGLDAVVARAQAYADHADLIWVETSTPDIGLAAEFAERIHATHPGKLLAYNCSPSFNWRAALDDTQIARFQKELAGLGYAFQFITLAGFHALNHSMFSLARGYAEHGMTAYVELQEAEFASEAAGYTATRHQREVGTGYFDKVATALNPDSATLALAGSTEAAQFHAAH</sequence>
<keyword evidence="2 5" id="KW-0456">Lyase</keyword>
<dbReference type="Proteomes" id="UP001316189">
    <property type="component" value="Chromosome"/>
</dbReference>
<keyword evidence="6" id="KW-1185">Reference proteome</keyword>
<dbReference type="PROSITE" id="PS00161">
    <property type="entry name" value="ISOCITRATE_LYASE"/>
    <property type="match status" value="1"/>
</dbReference>
<evidence type="ECO:0000256" key="4">
    <source>
        <dbReference type="NCBIfam" id="TIGR01346"/>
    </source>
</evidence>
<dbReference type="InterPro" id="IPR018523">
    <property type="entry name" value="Isocitrate_lyase_ph_CS"/>
</dbReference>
<dbReference type="PIRSF" id="PIRSF001362">
    <property type="entry name" value="Isocit_lyase"/>
    <property type="match status" value="1"/>
</dbReference>
<dbReference type="InterPro" id="IPR006254">
    <property type="entry name" value="Isocitrate_lyase"/>
</dbReference>
<dbReference type="InterPro" id="IPR039556">
    <property type="entry name" value="ICL/PEPM"/>
</dbReference>
<dbReference type="Gene3D" id="3.20.20.60">
    <property type="entry name" value="Phosphoenolpyruvate-binding domains"/>
    <property type="match status" value="1"/>
</dbReference>
<dbReference type="EMBL" id="CP101988">
    <property type="protein sequence ID" value="UUI75397.1"/>
    <property type="molecule type" value="Genomic_DNA"/>
</dbReference>
<evidence type="ECO:0000313" key="6">
    <source>
        <dbReference type="Proteomes" id="UP001316189"/>
    </source>
</evidence>
<evidence type="ECO:0000313" key="5">
    <source>
        <dbReference type="EMBL" id="UUI75397.1"/>
    </source>
</evidence>
<dbReference type="NCBIfam" id="NF011645">
    <property type="entry name" value="PRK15063.1"/>
    <property type="match status" value="1"/>
</dbReference>
<reference evidence="5 6" key="1">
    <citation type="submission" date="2022-07" db="EMBL/GenBank/DDBJ databases">
        <title>Novel species in genus cellulomonas.</title>
        <authorList>
            <person name="Ye L."/>
        </authorList>
    </citation>
    <scope>NUCLEOTIDE SEQUENCE [LARGE SCALE GENOMIC DNA]</scope>
    <source>
        <strain evidence="6">zg-Y338</strain>
    </source>
</reference>
<evidence type="ECO:0000256" key="3">
    <source>
        <dbReference type="ARBA" id="ARBA00023531"/>
    </source>
</evidence>
<organism evidence="5 6">
    <name type="scientific">Cellulomonas chengniuliangii</name>
    <dbReference type="NCBI Taxonomy" id="2968084"/>
    <lineage>
        <taxon>Bacteria</taxon>
        <taxon>Bacillati</taxon>
        <taxon>Actinomycetota</taxon>
        <taxon>Actinomycetes</taxon>
        <taxon>Micrococcales</taxon>
        <taxon>Cellulomonadaceae</taxon>
        <taxon>Cellulomonas</taxon>
    </lineage>
</organism>
<gene>
    <name evidence="5" type="primary">aceA</name>
    <name evidence="5" type="ORF">NP064_00230</name>
</gene>
<accession>A0ABY5L1J9</accession>
<protein>
    <recommendedName>
        <fullName evidence="1 4">Isocitrate lyase</fullName>
        <ecNumber evidence="1 4">4.1.3.1</ecNumber>
    </recommendedName>
</protein>
<dbReference type="CDD" id="cd00377">
    <property type="entry name" value="ICL_PEPM"/>
    <property type="match status" value="1"/>
</dbReference>
<dbReference type="InterPro" id="IPR015813">
    <property type="entry name" value="Pyrv/PenolPyrv_kinase-like_dom"/>
</dbReference>
<evidence type="ECO:0000256" key="2">
    <source>
        <dbReference type="ARBA" id="ARBA00023239"/>
    </source>
</evidence>
<dbReference type="RefSeq" id="WP_227568524.1">
    <property type="nucleotide sequence ID" value="NZ_CP101988.1"/>
</dbReference>